<keyword evidence="1" id="KW-0472">Membrane</keyword>
<proteinExistence type="predicted"/>
<keyword evidence="2" id="KW-0732">Signal</keyword>
<evidence type="ECO:0000256" key="1">
    <source>
        <dbReference type="SAM" id="Phobius"/>
    </source>
</evidence>
<dbReference type="Proteomes" id="UP000240883">
    <property type="component" value="Unassembled WGS sequence"/>
</dbReference>
<accession>A0A2T2P1D1</accession>
<keyword evidence="1" id="KW-1133">Transmembrane helix</keyword>
<feature type="chain" id="PRO_5015393674" evidence="2">
    <location>
        <begin position="20"/>
        <end position="204"/>
    </location>
</feature>
<feature type="signal peptide" evidence="2">
    <location>
        <begin position="1"/>
        <end position="19"/>
    </location>
</feature>
<organism evidence="3 4">
    <name type="scientific">Corynespora cassiicola Philippines</name>
    <dbReference type="NCBI Taxonomy" id="1448308"/>
    <lineage>
        <taxon>Eukaryota</taxon>
        <taxon>Fungi</taxon>
        <taxon>Dikarya</taxon>
        <taxon>Ascomycota</taxon>
        <taxon>Pezizomycotina</taxon>
        <taxon>Dothideomycetes</taxon>
        <taxon>Pleosporomycetidae</taxon>
        <taxon>Pleosporales</taxon>
        <taxon>Corynesporascaceae</taxon>
        <taxon>Corynespora</taxon>
    </lineage>
</organism>
<name>A0A2T2P1D1_CORCC</name>
<dbReference type="EMBL" id="KZ678131">
    <property type="protein sequence ID" value="PSN71471.1"/>
    <property type="molecule type" value="Genomic_DNA"/>
</dbReference>
<protein>
    <submittedName>
        <fullName evidence="3">Uncharacterized protein</fullName>
    </submittedName>
</protein>
<evidence type="ECO:0000313" key="4">
    <source>
        <dbReference type="Proteomes" id="UP000240883"/>
    </source>
</evidence>
<feature type="transmembrane region" description="Helical" evidence="1">
    <location>
        <begin position="112"/>
        <end position="134"/>
    </location>
</feature>
<sequence length="204" mass="23233">MRGVATLITHFIFALVANAMEETPSRNKRIPDDYPRGLLREEKIFISCLVGYFILASSILIYCGFRNAARKSSTNEWTDKKTIDPSIQIAQARDAGGEESKSSKNHLDNSHVLTMVICVILGVMFAAANIFAMYRRIYGRQQISWFDRKLIKFFGRKNQKTKESSPTFPEELSSADVDFHSLSSKSDKSFEQLNRPYDGRFVDV</sequence>
<evidence type="ECO:0000313" key="3">
    <source>
        <dbReference type="EMBL" id="PSN71471.1"/>
    </source>
</evidence>
<gene>
    <name evidence="3" type="ORF">BS50DRAFT_631421</name>
</gene>
<reference evidence="3 4" key="1">
    <citation type="journal article" date="2018" name="Front. Microbiol.">
        <title>Genome-Wide Analysis of Corynespora cassiicola Leaf Fall Disease Putative Effectors.</title>
        <authorList>
            <person name="Lopez D."/>
            <person name="Ribeiro S."/>
            <person name="Label P."/>
            <person name="Fumanal B."/>
            <person name="Venisse J.S."/>
            <person name="Kohler A."/>
            <person name="de Oliveira R.R."/>
            <person name="Labutti K."/>
            <person name="Lipzen A."/>
            <person name="Lail K."/>
            <person name="Bauer D."/>
            <person name="Ohm R.A."/>
            <person name="Barry K.W."/>
            <person name="Spatafora J."/>
            <person name="Grigoriev I.V."/>
            <person name="Martin F.M."/>
            <person name="Pujade-Renaud V."/>
        </authorList>
    </citation>
    <scope>NUCLEOTIDE SEQUENCE [LARGE SCALE GENOMIC DNA]</scope>
    <source>
        <strain evidence="3 4">Philippines</strain>
    </source>
</reference>
<keyword evidence="1" id="KW-0812">Transmembrane</keyword>
<evidence type="ECO:0000256" key="2">
    <source>
        <dbReference type="SAM" id="SignalP"/>
    </source>
</evidence>
<feature type="transmembrane region" description="Helical" evidence="1">
    <location>
        <begin position="43"/>
        <end position="65"/>
    </location>
</feature>
<dbReference type="AlphaFoldDB" id="A0A2T2P1D1"/>
<keyword evidence="4" id="KW-1185">Reference proteome</keyword>